<dbReference type="AlphaFoldDB" id="A0A285TMD0"/>
<proteinExistence type="predicted"/>
<evidence type="ECO:0000313" key="2">
    <source>
        <dbReference type="EMBL" id="SOC21662.1"/>
    </source>
</evidence>
<accession>A0A285TMD0</accession>
<dbReference type="EMBL" id="OBMM01000003">
    <property type="protein sequence ID" value="SOC21662.1"/>
    <property type="molecule type" value="Genomic_DNA"/>
</dbReference>
<sequence length="88" mass="9688">MSVEKFAPFENEEQVLQLGELTIENRIDRVSLFGSIDIKRSKDGLAVARQLKQLLDGVTAALESEANALPDDIDDTPTDSIENPFQGL</sequence>
<name>A0A285TMD0_9PROT</name>
<feature type="region of interest" description="Disordered" evidence="1">
    <location>
        <begin position="66"/>
        <end position="88"/>
    </location>
</feature>
<protein>
    <submittedName>
        <fullName evidence="2">Uncharacterized protein</fullName>
    </submittedName>
</protein>
<reference evidence="2 3" key="1">
    <citation type="submission" date="2017-08" db="EMBL/GenBank/DDBJ databases">
        <authorList>
            <person name="de Groot N.N."/>
        </authorList>
    </citation>
    <scope>NUCLEOTIDE SEQUENCE [LARGE SCALE GENOMIC DNA]</scope>
    <source>
        <strain evidence="2 3">USBA 78</strain>
    </source>
</reference>
<evidence type="ECO:0000313" key="3">
    <source>
        <dbReference type="Proteomes" id="UP000219068"/>
    </source>
</evidence>
<organism evidence="2 3">
    <name type="scientific">Thalassospira xiamenensis</name>
    <dbReference type="NCBI Taxonomy" id="220697"/>
    <lineage>
        <taxon>Bacteria</taxon>
        <taxon>Pseudomonadati</taxon>
        <taxon>Pseudomonadota</taxon>
        <taxon>Alphaproteobacteria</taxon>
        <taxon>Rhodospirillales</taxon>
        <taxon>Thalassospiraceae</taxon>
        <taxon>Thalassospira</taxon>
    </lineage>
</organism>
<evidence type="ECO:0000256" key="1">
    <source>
        <dbReference type="SAM" id="MobiDB-lite"/>
    </source>
</evidence>
<dbReference type="Proteomes" id="UP000219068">
    <property type="component" value="Unassembled WGS sequence"/>
</dbReference>
<dbReference type="RefSeq" id="WP_097052242.1">
    <property type="nucleotide sequence ID" value="NZ_OBMM01000003.1"/>
</dbReference>
<gene>
    <name evidence="2" type="ORF">SAMN05428964_103462</name>
</gene>